<dbReference type="EMBL" id="CAXAMN010025175">
    <property type="protein sequence ID" value="CAK9093167.1"/>
    <property type="molecule type" value="Genomic_DNA"/>
</dbReference>
<feature type="region of interest" description="Disordered" evidence="1">
    <location>
        <begin position="45"/>
        <end position="100"/>
    </location>
</feature>
<feature type="compositionally biased region" description="Low complexity" evidence="1">
    <location>
        <begin position="45"/>
        <end position="55"/>
    </location>
</feature>
<evidence type="ECO:0000313" key="2">
    <source>
        <dbReference type="EMBL" id="CAK9093167.1"/>
    </source>
</evidence>
<accession>A0ABP0QXY3</accession>
<dbReference type="Proteomes" id="UP001642484">
    <property type="component" value="Unassembled WGS sequence"/>
</dbReference>
<reference evidence="2 3" key="1">
    <citation type="submission" date="2024-02" db="EMBL/GenBank/DDBJ databases">
        <authorList>
            <person name="Chen Y."/>
            <person name="Shah S."/>
            <person name="Dougan E. K."/>
            <person name="Thang M."/>
            <person name="Chan C."/>
        </authorList>
    </citation>
    <scope>NUCLEOTIDE SEQUENCE [LARGE SCALE GENOMIC DNA]</scope>
</reference>
<evidence type="ECO:0000256" key="1">
    <source>
        <dbReference type="SAM" id="MobiDB-lite"/>
    </source>
</evidence>
<keyword evidence="3" id="KW-1185">Reference proteome</keyword>
<evidence type="ECO:0008006" key="4">
    <source>
        <dbReference type="Google" id="ProtNLM"/>
    </source>
</evidence>
<comment type="caution">
    <text evidence="2">The sequence shown here is derived from an EMBL/GenBank/DDBJ whole genome shotgun (WGS) entry which is preliminary data.</text>
</comment>
<sequence length="100" mass="10284">MWRAAFLLGPSHTALLFGTGGDRHRLESHSSSFMTAVFGRSSTAPGAAAAAATSSDQRPTQGSPDFNERLPLLSTSLAVGPGPDEASQGCAVAQSELVRV</sequence>
<protein>
    <recommendedName>
        <fullName evidence="4">Secreted protein</fullName>
    </recommendedName>
</protein>
<gene>
    <name evidence="2" type="ORF">CCMP2556_LOCUS44563</name>
</gene>
<evidence type="ECO:0000313" key="3">
    <source>
        <dbReference type="Proteomes" id="UP001642484"/>
    </source>
</evidence>
<proteinExistence type="predicted"/>
<organism evidence="2 3">
    <name type="scientific">Durusdinium trenchii</name>
    <dbReference type="NCBI Taxonomy" id="1381693"/>
    <lineage>
        <taxon>Eukaryota</taxon>
        <taxon>Sar</taxon>
        <taxon>Alveolata</taxon>
        <taxon>Dinophyceae</taxon>
        <taxon>Suessiales</taxon>
        <taxon>Symbiodiniaceae</taxon>
        <taxon>Durusdinium</taxon>
    </lineage>
</organism>
<name>A0ABP0QXY3_9DINO</name>